<comment type="caution">
    <text evidence="2">The sequence shown here is derived from an EMBL/GenBank/DDBJ whole genome shotgun (WGS) entry which is preliminary data.</text>
</comment>
<keyword evidence="1" id="KW-0472">Membrane</keyword>
<evidence type="ECO:0000256" key="1">
    <source>
        <dbReference type="SAM" id="Phobius"/>
    </source>
</evidence>
<proteinExistence type="predicted"/>
<dbReference type="AlphaFoldDB" id="A0A8T3C3D4"/>
<reference evidence="2" key="1">
    <citation type="journal article" date="2022" name="Front. Genet.">
        <title>Chromosome-Scale Assembly of the Dendrobium nobile Genome Provides Insights Into the Molecular Mechanism of the Biosynthesis of the Medicinal Active Ingredient of Dendrobium.</title>
        <authorList>
            <person name="Xu Q."/>
            <person name="Niu S.-C."/>
            <person name="Li K.-L."/>
            <person name="Zheng P.-J."/>
            <person name="Zhang X.-J."/>
            <person name="Jia Y."/>
            <person name="Liu Y."/>
            <person name="Niu Y.-X."/>
            <person name="Yu L.-H."/>
            <person name="Chen D.-F."/>
            <person name="Zhang G.-Q."/>
        </authorList>
    </citation>
    <scope>NUCLEOTIDE SEQUENCE</scope>
    <source>
        <tissue evidence="2">Leaf</tissue>
    </source>
</reference>
<accession>A0A8T3C3D4</accession>
<feature type="transmembrane region" description="Helical" evidence="1">
    <location>
        <begin position="6"/>
        <end position="25"/>
    </location>
</feature>
<sequence length="61" mass="7098">MTWHFIIGLRILLAHGLTIILAGQLERGPLSDTQNIYFFWNFKKFLISALVFVFDQLAPFD</sequence>
<organism evidence="2 3">
    <name type="scientific">Dendrobium nobile</name>
    <name type="common">Orchid</name>
    <dbReference type="NCBI Taxonomy" id="94219"/>
    <lineage>
        <taxon>Eukaryota</taxon>
        <taxon>Viridiplantae</taxon>
        <taxon>Streptophyta</taxon>
        <taxon>Embryophyta</taxon>
        <taxon>Tracheophyta</taxon>
        <taxon>Spermatophyta</taxon>
        <taxon>Magnoliopsida</taxon>
        <taxon>Liliopsida</taxon>
        <taxon>Asparagales</taxon>
        <taxon>Orchidaceae</taxon>
        <taxon>Epidendroideae</taxon>
        <taxon>Malaxideae</taxon>
        <taxon>Dendrobiinae</taxon>
        <taxon>Dendrobium</taxon>
    </lineage>
</organism>
<keyword evidence="3" id="KW-1185">Reference proteome</keyword>
<protein>
    <submittedName>
        <fullName evidence="2">Uncharacterized protein</fullName>
    </submittedName>
</protein>
<evidence type="ECO:0000313" key="2">
    <source>
        <dbReference type="EMBL" id="KAI0524151.1"/>
    </source>
</evidence>
<dbReference type="Proteomes" id="UP000829196">
    <property type="component" value="Unassembled WGS sequence"/>
</dbReference>
<keyword evidence="1" id="KW-0812">Transmembrane</keyword>
<name>A0A8T3C3D4_DENNO</name>
<evidence type="ECO:0000313" key="3">
    <source>
        <dbReference type="Proteomes" id="UP000829196"/>
    </source>
</evidence>
<dbReference type="EMBL" id="JAGYWB010000004">
    <property type="protein sequence ID" value="KAI0524151.1"/>
    <property type="molecule type" value="Genomic_DNA"/>
</dbReference>
<feature type="transmembrane region" description="Helical" evidence="1">
    <location>
        <begin position="37"/>
        <end position="54"/>
    </location>
</feature>
<gene>
    <name evidence="2" type="ORF">KFK09_003515</name>
</gene>
<keyword evidence="1" id="KW-1133">Transmembrane helix</keyword>